<feature type="transmembrane region" description="Helical" evidence="1">
    <location>
        <begin position="31"/>
        <end position="53"/>
    </location>
</feature>
<dbReference type="STRING" id="926571.NVIE_023010"/>
<feature type="transmembrane region" description="Helical" evidence="1">
    <location>
        <begin position="59"/>
        <end position="77"/>
    </location>
</feature>
<dbReference type="AlphaFoldDB" id="A0A060HJ04"/>
<dbReference type="KEGG" id="nvn:NVIE_023010"/>
<dbReference type="HOGENOM" id="CLU_2519882_0_0_2"/>
<evidence type="ECO:0000313" key="2">
    <source>
        <dbReference type="EMBL" id="AIC16559.1"/>
    </source>
</evidence>
<proteinExistence type="predicted"/>
<dbReference type="GeneID" id="74947540"/>
<dbReference type="RefSeq" id="WP_227717356.1">
    <property type="nucleotide sequence ID" value="NZ_CP007536.1"/>
</dbReference>
<keyword evidence="1" id="KW-1133">Transmembrane helix</keyword>
<keyword evidence="1" id="KW-0472">Membrane</keyword>
<evidence type="ECO:0000256" key="1">
    <source>
        <dbReference type="SAM" id="Phobius"/>
    </source>
</evidence>
<reference evidence="2 3" key="1">
    <citation type="journal article" date="2014" name="Int. J. Syst. Evol. Microbiol.">
        <title>Nitrososphaera viennensis gen. nov., sp. nov., an aerobic and mesophilic, ammonia-oxidizing archaeon from soil and a member of the archaeal phylum Thaumarchaeota.</title>
        <authorList>
            <person name="Stieglmeier M."/>
            <person name="Klingl A."/>
            <person name="Alves R.J."/>
            <person name="Rittmann S.K."/>
            <person name="Melcher M."/>
            <person name="Leisch N."/>
            <person name="Schleper C."/>
        </authorList>
    </citation>
    <scope>NUCLEOTIDE SEQUENCE [LARGE SCALE GENOMIC DNA]</scope>
    <source>
        <strain evidence="2">EN76</strain>
    </source>
</reference>
<evidence type="ECO:0000313" key="3">
    <source>
        <dbReference type="Proteomes" id="UP000027093"/>
    </source>
</evidence>
<accession>A0A060HJ04</accession>
<sequence>MEQGRRHSKQTLKFAAQRLDNMTPELLAKSAWVSTGMALIFSLPPLGLFIGLYEAGTNIGIAAGIGFGLHFATLAFSRKIAAGLSKLFD</sequence>
<dbReference type="Proteomes" id="UP000027093">
    <property type="component" value="Chromosome"/>
</dbReference>
<dbReference type="EMBL" id="CP007536">
    <property type="protein sequence ID" value="AIC16559.1"/>
    <property type="molecule type" value="Genomic_DNA"/>
</dbReference>
<keyword evidence="1" id="KW-0812">Transmembrane</keyword>
<organism evidence="2 3">
    <name type="scientific">Nitrososphaera viennensis EN76</name>
    <dbReference type="NCBI Taxonomy" id="926571"/>
    <lineage>
        <taxon>Archaea</taxon>
        <taxon>Nitrososphaerota</taxon>
        <taxon>Nitrososphaeria</taxon>
        <taxon>Nitrososphaerales</taxon>
        <taxon>Nitrososphaeraceae</taxon>
        <taxon>Nitrososphaera</taxon>
    </lineage>
</organism>
<keyword evidence="3" id="KW-1185">Reference proteome</keyword>
<gene>
    <name evidence="2" type="ORF">NVIE_023010</name>
</gene>
<protein>
    <submittedName>
        <fullName evidence="2">Uncharacterized protein</fullName>
    </submittedName>
</protein>
<name>A0A060HJ04_9ARCH</name>